<protein>
    <submittedName>
        <fullName evidence="2">Uncharacterized protein</fullName>
    </submittedName>
</protein>
<evidence type="ECO:0000313" key="2">
    <source>
        <dbReference type="EMBL" id="OMP09629.1"/>
    </source>
</evidence>
<keyword evidence="3" id="KW-1185">Reference proteome</keyword>
<feature type="compositionally biased region" description="Polar residues" evidence="1">
    <location>
        <begin position="17"/>
        <end position="31"/>
    </location>
</feature>
<dbReference type="AlphaFoldDB" id="A0A1R3KRE8"/>
<organism evidence="2 3">
    <name type="scientific">Corchorus olitorius</name>
    <dbReference type="NCBI Taxonomy" id="93759"/>
    <lineage>
        <taxon>Eukaryota</taxon>
        <taxon>Viridiplantae</taxon>
        <taxon>Streptophyta</taxon>
        <taxon>Embryophyta</taxon>
        <taxon>Tracheophyta</taxon>
        <taxon>Spermatophyta</taxon>
        <taxon>Magnoliopsida</taxon>
        <taxon>eudicotyledons</taxon>
        <taxon>Gunneridae</taxon>
        <taxon>Pentapetalae</taxon>
        <taxon>rosids</taxon>
        <taxon>malvids</taxon>
        <taxon>Malvales</taxon>
        <taxon>Malvaceae</taxon>
        <taxon>Grewioideae</taxon>
        <taxon>Apeibeae</taxon>
        <taxon>Corchorus</taxon>
    </lineage>
</organism>
<sequence length="114" mass="13129">MIHSSEVRRPPRRRRSFTNQNGDASEGDSSVTNIETMLEGASQRIGQLANFFQFLADQHEARLMVFLEIQKIEGLTIQQQLKAGDNCHMTFRKCKYFMTLPDNYKKAYIAVLLS</sequence>
<name>A0A1R3KRE8_9ROSI</name>
<feature type="region of interest" description="Disordered" evidence="1">
    <location>
        <begin position="1"/>
        <end position="31"/>
    </location>
</feature>
<proteinExistence type="predicted"/>
<evidence type="ECO:0000256" key="1">
    <source>
        <dbReference type="SAM" id="MobiDB-lite"/>
    </source>
</evidence>
<comment type="caution">
    <text evidence="2">The sequence shown here is derived from an EMBL/GenBank/DDBJ whole genome shotgun (WGS) entry which is preliminary data.</text>
</comment>
<gene>
    <name evidence="2" type="ORF">COLO4_05289</name>
</gene>
<evidence type="ECO:0000313" key="3">
    <source>
        <dbReference type="Proteomes" id="UP000187203"/>
    </source>
</evidence>
<dbReference type="Proteomes" id="UP000187203">
    <property type="component" value="Unassembled WGS sequence"/>
</dbReference>
<dbReference type="EMBL" id="AWUE01012287">
    <property type="protein sequence ID" value="OMP09629.1"/>
    <property type="molecule type" value="Genomic_DNA"/>
</dbReference>
<accession>A0A1R3KRE8</accession>
<reference evidence="3" key="1">
    <citation type="submission" date="2013-09" db="EMBL/GenBank/DDBJ databases">
        <title>Corchorus olitorius genome sequencing.</title>
        <authorList>
            <person name="Alam M."/>
            <person name="Haque M.S."/>
            <person name="Islam M.S."/>
            <person name="Emdad E.M."/>
            <person name="Islam M.M."/>
            <person name="Ahmed B."/>
            <person name="Halim A."/>
            <person name="Hossen Q.M.M."/>
            <person name="Hossain M.Z."/>
            <person name="Ahmed R."/>
            <person name="Khan M.M."/>
            <person name="Islam R."/>
            <person name="Rashid M.M."/>
            <person name="Khan S.A."/>
            <person name="Rahman M.S."/>
            <person name="Alam M."/>
            <person name="Yahiya A.S."/>
            <person name="Khan M.S."/>
            <person name="Azam M.S."/>
            <person name="Haque T."/>
            <person name="Lashkar M.Z.H."/>
            <person name="Akhand A.I."/>
            <person name="Morshed G."/>
            <person name="Roy S."/>
            <person name="Uddin K.S."/>
            <person name="Rabeya T."/>
            <person name="Hossain A.S."/>
            <person name="Chowdhury A."/>
            <person name="Snigdha A.R."/>
            <person name="Mortoza M.S."/>
            <person name="Matin S.A."/>
            <person name="Hoque S.M.E."/>
            <person name="Islam M.K."/>
            <person name="Roy D.K."/>
            <person name="Haider R."/>
            <person name="Moosa M.M."/>
            <person name="Elias S.M."/>
            <person name="Hasan A.M."/>
            <person name="Jahan S."/>
            <person name="Shafiuddin M."/>
            <person name="Mahmood N."/>
            <person name="Shommy N.S."/>
        </authorList>
    </citation>
    <scope>NUCLEOTIDE SEQUENCE [LARGE SCALE GENOMIC DNA]</scope>
    <source>
        <strain evidence="3">cv. O-4</strain>
    </source>
</reference>